<protein>
    <submittedName>
        <fullName evidence="1">Uncharacterized protein</fullName>
    </submittedName>
</protein>
<organism evidence="1 2">
    <name type="scientific">Oceanisphaera arctica</name>
    <dbReference type="NCBI Taxonomy" id="641510"/>
    <lineage>
        <taxon>Bacteria</taxon>
        <taxon>Pseudomonadati</taxon>
        <taxon>Pseudomonadota</taxon>
        <taxon>Gammaproteobacteria</taxon>
        <taxon>Aeromonadales</taxon>
        <taxon>Aeromonadaceae</taxon>
        <taxon>Oceanisphaera</taxon>
    </lineage>
</organism>
<accession>A0A2P5TKW5</accession>
<dbReference type="AlphaFoldDB" id="A0A2P5TKW5"/>
<name>A0A2P5TKW5_9GAMM</name>
<evidence type="ECO:0000313" key="2">
    <source>
        <dbReference type="Proteomes" id="UP000242231"/>
    </source>
</evidence>
<dbReference type="RefSeq" id="WP_104486842.1">
    <property type="nucleotide sequence ID" value="NZ_BMYB01000005.1"/>
</dbReference>
<proteinExistence type="predicted"/>
<sequence length="90" mass="10207">MQKTEFLGYLSVEFQEYCQIPSEDIQEKQEKKQFINGLMKAARIFGVSFDELTAVVKSEQPDAGPSFSVSSPEDIIKVPAYIRHGIDITY</sequence>
<gene>
    <name evidence="1" type="ORF">UN63_11230</name>
</gene>
<dbReference type="OrthoDB" id="5600865at2"/>
<keyword evidence="2" id="KW-1185">Reference proteome</keyword>
<comment type="caution">
    <text evidence="1">The sequence shown here is derived from an EMBL/GenBank/DDBJ whole genome shotgun (WGS) entry which is preliminary data.</text>
</comment>
<evidence type="ECO:0000313" key="1">
    <source>
        <dbReference type="EMBL" id="PPL15851.1"/>
    </source>
</evidence>
<dbReference type="Proteomes" id="UP000242231">
    <property type="component" value="Unassembled WGS sequence"/>
</dbReference>
<dbReference type="EMBL" id="MPZM01000024">
    <property type="protein sequence ID" value="PPL15851.1"/>
    <property type="molecule type" value="Genomic_DNA"/>
</dbReference>
<reference evidence="2" key="1">
    <citation type="submission" date="2016-11" db="EMBL/GenBank/DDBJ databases">
        <authorList>
            <person name="Sisinthy S."/>
            <person name="Ara S."/>
            <person name="Gundlapally S.R."/>
        </authorList>
    </citation>
    <scope>NUCLEOTIDE SEQUENCE [LARGE SCALE GENOMIC DNA]</scope>
    <source>
        <strain evidence="2">V1-41</strain>
    </source>
</reference>